<keyword evidence="1" id="KW-0472">Membrane</keyword>
<accession>G9WSB2</accession>
<sequence length="144" mass="16466">MQKLKIIFHQTFMISTAILFGIGMLMLIQHFALGVQTLSLQWSDPLSICFTGFLSSLPTYFLLDMDSLKKSEVRIRIGIHFVSVLGIVVLCAQIFHWFGQIINLRIICLMYSAIYLFVWCATAWMAKADEIKINEAIKDLQDAE</sequence>
<keyword evidence="1" id="KW-0812">Transmembrane</keyword>
<feature type="transmembrane region" description="Helical" evidence="1">
    <location>
        <begin position="104"/>
        <end position="126"/>
    </location>
</feature>
<dbReference type="InterPro" id="IPR021560">
    <property type="entry name" value="DUF3021"/>
</dbReference>
<proteinExistence type="predicted"/>
<reference evidence="2 3" key="1">
    <citation type="submission" date="2011-08" db="EMBL/GenBank/DDBJ databases">
        <title>The Genome Sequence of Oribacterium sp. ACB7.</title>
        <authorList>
            <consortium name="The Broad Institute Genome Sequencing Platform"/>
            <person name="Earl A."/>
            <person name="Ward D."/>
            <person name="Feldgarden M."/>
            <person name="Gevers D."/>
            <person name="Sizova M."/>
            <person name="Hazen A."/>
            <person name="Epstein S."/>
            <person name="Young S.K."/>
            <person name="Zeng Q."/>
            <person name="Gargeya S."/>
            <person name="Fitzgerald M."/>
            <person name="Haas B."/>
            <person name="Abouelleil A."/>
            <person name="Alvarado L."/>
            <person name="Arachchi H.M."/>
            <person name="Berlin A."/>
            <person name="Brown A."/>
            <person name="Chapman S.B."/>
            <person name="Chen Z."/>
            <person name="Dunbar C."/>
            <person name="Freedman E."/>
            <person name="Gearin G."/>
            <person name="Gellesch M."/>
            <person name="Goldberg J."/>
            <person name="Griggs A."/>
            <person name="Gujja S."/>
            <person name="Heiman D."/>
            <person name="Howarth C."/>
            <person name="Larson L."/>
            <person name="Lui A."/>
            <person name="MacDonald P.J.P."/>
            <person name="Montmayeur A."/>
            <person name="Murphy C."/>
            <person name="Neiman D."/>
            <person name="Pearson M."/>
            <person name="Priest M."/>
            <person name="Roberts A."/>
            <person name="Saif S."/>
            <person name="Shea T."/>
            <person name="Shenoy N."/>
            <person name="Sisk P."/>
            <person name="Stolte C."/>
            <person name="Sykes S."/>
            <person name="Wortman J."/>
            <person name="Nusbaum C."/>
            <person name="Birren B."/>
        </authorList>
    </citation>
    <scope>NUCLEOTIDE SEQUENCE [LARGE SCALE GENOMIC DNA]</scope>
    <source>
        <strain evidence="2 3">ACB7</strain>
    </source>
</reference>
<gene>
    <name evidence="2" type="ORF">HMPREF9624_01978</name>
</gene>
<evidence type="ECO:0000313" key="2">
    <source>
        <dbReference type="EMBL" id="EHL13499.1"/>
    </source>
</evidence>
<dbReference type="Pfam" id="PF11457">
    <property type="entry name" value="DUF3021"/>
    <property type="match status" value="1"/>
</dbReference>
<keyword evidence="1" id="KW-1133">Transmembrane helix</keyword>
<feature type="transmembrane region" description="Helical" evidence="1">
    <location>
        <begin position="75"/>
        <end position="98"/>
    </location>
</feature>
<name>G9WSB2_9FIRM</name>
<dbReference type="EMBL" id="AFZD01000006">
    <property type="protein sequence ID" value="EHL13499.1"/>
    <property type="molecule type" value="Genomic_DNA"/>
</dbReference>
<dbReference type="PATRIC" id="fig|796944.3.peg.502"/>
<protein>
    <recommendedName>
        <fullName evidence="4">DUF3021 domain-containing protein</fullName>
    </recommendedName>
</protein>
<feature type="transmembrane region" description="Helical" evidence="1">
    <location>
        <begin position="12"/>
        <end position="33"/>
    </location>
</feature>
<organism evidence="2 3">
    <name type="scientific">Oribacterium asaccharolyticum ACB7</name>
    <dbReference type="NCBI Taxonomy" id="796944"/>
    <lineage>
        <taxon>Bacteria</taxon>
        <taxon>Bacillati</taxon>
        <taxon>Bacillota</taxon>
        <taxon>Clostridia</taxon>
        <taxon>Lachnospirales</taxon>
        <taxon>Lachnospiraceae</taxon>
        <taxon>Oribacterium</taxon>
    </lineage>
</organism>
<comment type="caution">
    <text evidence="2">The sequence shown here is derived from an EMBL/GenBank/DDBJ whole genome shotgun (WGS) entry which is preliminary data.</text>
</comment>
<dbReference type="AlphaFoldDB" id="G9WSB2"/>
<dbReference type="RefSeq" id="WP_009537646.1">
    <property type="nucleotide sequence ID" value="NZ_JH414506.1"/>
</dbReference>
<evidence type="ECO:0000313" key="3">
    <source>
        <dbReference type="Proteomes" id="UP000003527"/>
    </source>
</evidence>
<dbReference type="Proteomes" id="UP000003527">
    <property type="component" value="Unassembled WGS sequence"/>
</dbReference>
<feature type="transmembrane region" description="Helical" evidence="1">
    <location>
        <begin position="45"/>
        <end position="63"/>
    </location>
</feature>
<dbReference type="HOGENOM" id="CLU_1795216_0_0_9"/>
<keyword evidence="3" id="KW-1185">Reference proteome</keyword>
<evidence type="ECO:0008006" key="4">
    <source>
        <dbReference type="Google" id="ProtNLM"/>
    </source>
</evidence>
<evidence type="ECO:0000256" key="1">
    <source>
        <dbReference type="SAM" id="Phobius"/>
    </source>
</evidence>